<evidence type="ECO:0000256" key="8">
    <source>
        <dbReference type="ARBA" id="ARBA00023242"/>
    </source>
</evidence>
<keyword evidence="8" id="KW-0539">Nucleus</keyword>
<dbReference type="InterPro" id="IPR036236">
    <property type="entry name" value="Znf_C2H2_sf"/>
</dbReference>
<sequence length="440" mass="49433">MVSTAAYNRLSSRMEIDPKTTYSSEENSGSQSNDELDNSISVAKENSGKRGVWVGGRKGQKKSKCWQHFQEYHTKDGRKRAKCKHCGDTYACGSGSNGTTNMNTHINKRCKKYRPPGNDSRQTFLVKQPNVEGAGSTLATSRFSAEECRRALAEMLILDELPFRFVENRGFLSDGLKDLHESVVAIQNAIKYVKSSPSRLALFKKSVVHEKLGNNGFVVLDVPTRWNSTYLMLESAVKLRKAFERMEEENGNYVSYFWEKEGEKKRIGPPLFNDWENAKSNDGVSSFGSGVSKTFCEKENFSEDSLWGQKQQEEDVSMGKSEVELYLMEACEKLNDKFDLLAWWKNCSIKFPMLSMIAKDVFSMPISTVASESAFSTGGRILDPFRSSLTPKLVEGLVLTGNWLSTSCLIAEPCVTEEHAKNDDNSVQMLEHYTSVETGK</sequence>
<proteinExistence type="predicted"/>
<dbReference type="InterPro" id="IPR003656">
    <property type="entry name" value="Znf_BED"/>
</dbReference>
<comment type="caution">
    <text evidence="12">The sequence shown here is derived from an EMBL/GenBank/DDBJ whole genome shotgun (WGS) entry which is preliminary data.</text>
</comment>
<keyword evidence="5" id="KW-0805">Transcription regulation</keyword>
<dbReference type="GO" id="GO:0003677">
    <property type="term" value="F:DNA binding"/>
    <property type="evidence" value="ECO:0007669"/>
    <property type="project" value="UniProtKB-KW"/>
</dbReference>
<evidence type="ECO:0000313" key="13">
    <source>
        <dbReference type="Proteomes" id="UP000323000"/>
    </source>
</evidence>
<protein>
    <recommendedName>
        <fullName evidence="11">BED-type domain-containing protein</fullName>
    </recommendedName>
</protein>
<keyword evidence="7" id="KW-0804">Transcription</keyword>
<dbReference type="SUPFAM" id="SSF53098">
    <property type="entry name" value="Ribonuclease H-like"/>
    <property type="match status" value="1"/>
</dbReference>
<dbReference type="GO" id="GO:0008270">
    <property type="term" value="F:zinc ion binding"/>
    <property type="evidence" value="ECO:0007669"/>
    <property type="project" value="UniProtKB-KW"/>
</dbReference>
<dbReference type="PANTHER" id="PTHR46481:SF8">
    <property type="entry name" value="ZINC FINGER BED DOMAIN-CONTAINING PROTEIN RICESLEEPER 1-LIKE"/>
    <property type="match status" value="1"/>
</dbReference>
<feature type="compositionally biased region" description="Polar residues" evidence="10">
    <location>
        <begin position="20"/>
        <end position="36"/>
    </location>
</feature>
<dbReference type="AlphaFoldDB" id="A0A5C7HA07"/>
<dbReference type="OrthoDB" id="6602227at2759"/>
<evidence type="ECO:0000256" key="7">
    <source>
        <dbReference type="ARBA" id="ARBA00023163"/>
    </source>
</evidence>
<comment type="subcellular location">
    <subcellularLocation>
        <location evidence="1">Nucleus</location>
    </subcellularLocation>
</comment>
<evidence type="ECO:0000256" key="1">
    <source>
        <dbReference type="ARBA" id="ARBA00004123"/>
    </source>
</evidence>
<name>A0A5C7HA07_9ROSI</name>
<dbReference type="SUPFAM" id="SSF57667">
    <property type="entry name" value="beta-beta-alpha zinc fingers"/>
    <property type="match status" value="1"/>
</dbReference>
<evidence type="ECO:0000256" key="5">
    <source>
        <dbReference type="ARBA" id="ARBA00023015"/>
    </source>
</evidence>
<dbReference type="SMART" id="SM00614">
    <property type="entry name" value="ZnF_BED"/>
    <property type="match status" value="1"/>
</dbReference>
<keyword evidence="13" id="KW-1185">Reference proteome</keyword>
<gene>
    <name evidence="12" type="ORF">EZV62_018987</name>
</gene>
<evidence type="ECO:0000313" key="12">
    <source>
        <dbReference type="EMBL" id="TXG53731.1"/>
    </source>
</evidence>
<evidence type="ECO:0000256" key="6">
    <source>
        <dbReference type="ARBA" id="ARBA00023125"/>
    </source>
</evidence>
<evidence type="ECO:0000256" key="2">
    <source>
        <dbReference type="ARBA" id="ARBA00022723"/>
    </source>
</evidence>
<organism evidence="12 13">
    <name type="scientific">Acer yangbiense</name>
    <dbReference type="NCBI Taxonomy" id="1000413"/>
    <lineage>
        <taxon>Eukaryota</taxon>
        <taxon>Viridiplantae</taxon>
        <taxon>Streptophyta</taxon>
        <taxon>Embryophyta</taxon>
        <taxon>Tracheophyta</taxon>
        <taxon>Spermatophyta</taxon>
        <taxon>Magnoliopsida</taxon>
        <taxon>eudicotyledons</taxon>
        <taxon>Gunneridae</taxon>
        <taxon>Pentapetalae</taxon>
        <taxon>rosids</taxon>
        <taxon>malvids</taxon>
        <taxon>Sapindales</taxon>
        <taxon>Sapindaceae</taxon>
        <taxon>Hippocastanoideae</taxon>
        <taxon>Acereae</taxon>
        <taxon>Acer</taxon>
    </lineage>
</organism>
<dbReference type="InterPro" id="IPR052035">
    <property type="entry name" value="ZnF_BED_domain_contain"/>
</dbReference>
<dbReference type="PANTHER" id="PTHR46481">
    <property type="entry name" value="ZINC FINGER BED DOMAIN-CONTAINING PROTEIN 4"/>
    <property type="match status" value="1"/>
</dbReference>
<evidence type="ECO:0000259" key="11">
    <source>
        <dbReference type="PROSITE" id="PS50808"/>
    </source>
</evidence>
<evidence type="ECO:0000256" key="10">
    <source>
        <dbReference type="SAM" id="MobiDB-lite"/>
    </source>
</evidence>
<evidence type="ECO:0000256" key="9">
    <source>
        <dbReference type="PROSITE-ProRule" id="PRU00027"/>
    </source>
</evidence>
<dbReference type="InterPro" id="IPR012337">
    <property type="entry name" value="RNaseH-like_sf"/>
</dbReference>
<feature type="region of interest" description="Disordered" evidence="10">
    <location>
        <begin position="16"/>
        <end position="36"/>
    </location>
</feature>
<dbReference type="PROSITE" id="PS50808">
    <property type="entry name" value="ZF_BED"/>
    <property type="match status" value="1"/>
</dbReference>
<dbReference type="Proteomes" id="UP000323000">
    <property type="component" value="Chromosome 9"/>
</dbReference>
<reference evidence="13" key="1">
    <citation type="journal article" date="2019" name="Gigascience">
        <title>De novo genome assembly of the endangered Acer yangbiense, a plant species with extremely small populations endemic to Yunnan Province, China.</title>
        <authorList>
            <person name="Yang J."/>
            <person name="Wariss H.M."/>
            <person name="Tao L."/>
            <person name="Zhang R."/>
            <person name="Yun Q."/>
            <person name="Hollingsworth P."/>
            <person name="Dao Z."/>
            <person name="Luo G."/>
            <person name="Guo H."/>
            <person name="Ma Y."/>
            <person name="Sun W."/>
        </authorList>
    </citation>
    <scope>NUCLEOTIDE SEQUENCE [LARGE SCALE GENOMIC DNA]</scope>
    <source>
        <strain evidence="13">cv. Malutang</strain>
    </source>
</reference>
<dbReference type="GO" id="GO:0009791">
    <property type="term" value="P:post-embryonic development"/>
    <property type="evidence" value="ECO:0007669"/>
    <property type="project" value="UniProtKB-ARBA"/>
</dbReference>
<feature type="domain" description="BED-type" evidence="11">
    <location>
        <begin position="60"/>
        <end position="117"/>
    </location>
</feature>
<dbReference type="Pfam" id="PF02892">
    <property type="entry name" value="zf-BED"/>
    <property type="match status" value="1"/>
</dbReference>
<keyword evidence="4" id="KW-0862">Zinc</keyword>
<dbReference type="Pfam" id="PF05699">
    <property type="entry name" value="Dimer_Tnp_hAT"/>
    <property type="match status" value="1"/>
</dbReference>
<evidence type="ECO:0000256" key="4">
    <source>
        <dbReference type="ARBA" id="ARBA00022833"/>
    </source>
</evidence>
<keyword evidence="6" id="KW-0238">DNA-binding</keyword>
<accession>A0A5C7HA07</accession>
<keyword evidence="3 9" id="KW-0863">Zinc-finger</keyword>
<dbReference type="GO" id="GO:0046983">
    <property type="term" value="F:protein dimerization activity"/>
    <property type="evidence" value="ECO:0007669"/>
    <property type="project" value="InterPro"/>
</dbReference>
<dbReference type="GO" id="GO:0005634">
    <property type="term" value="C:nucleus"/>
    <property type="evidence" value="ECO:0007669"/>
    <property type="project" value="UniProtKB-SubCell"/>
</dbReference>
<dbReference type="InterPro" id="IPR008906">
    <property type="entry name" value="HATC_C_dom"/>
</dbReference>
<dbReference type="EMBL" id="VAHF01000009">
    <property type="protein sequence ID" value="TXG53731.1"/>
    <property type="molecule type" value="Genomic_DNA"/>
</dbReference>
<keyword evidence="2" id="KW-0479">Metal-binding</keyword>
<evidence type="ECO:0000256" key="3">
    <source>
        <dbReference type="ARBA" id="ARBA00022771"/>
    </source>
</evidence>